<feature type="transmembrane region" description="Helical" evidence="9">
    <location>
        <begin position="70"/>
        <end position="91"/>
    </location>
</feature>
<gene>
    <name evidence="10" type="ORF">Gasu_34600</name>
</gene>
<feature type="transmembrane region" description="Helical" evidence="9">
    <location>
        <begin position="111"/>
        <end position="132"/>
    </location>
</feature>
<feature type="transmembrane region" description="Helical" evidence="9">
    <location>
        <begin position="139"/>
        <end position="158"/>
    </location>
</feature>
<keyword evidence="8 9" id="KW-0472">Membrane</keyword>
<dbReference type="STRING" id="130081.M2XG95"/>
<dbReference type="GO" id="GO:0000139">
    <property type="term" value="C:Golgi membrane"/>
    <property type="evidence" value="ECO:0007669"/>
    <property type="project" value="UniProtKB-SubCell"/>
</dbReference>
<dbReference type="GeneID" id="17087892"/>
<keyword evidence="7" id="KW-0333">Golgi apparatus</keyword>
<keyword evidence="11" id="KW-1185">Reference proteome</keyword>
<dbReference type="RefSeq" id="XP_005705587.1">
    <property type="nucleotide sequence ID" value="XM_005705530.1"/>
</dbReference>
<dbReference type="OrthoDB" id="542931at2759"/>
<protein>
    <submittedName>
        <fullName evidence="10">Uncharacterized protein</fullName>
    </submittedName>
</protein>
<sequence length="229" mass="26816">MNYNGWVMRNHLWNEVVLRYFGRLLHHVSKYWNRFSQQEESNFANVGSFYGNDDTTSSCKTLGQIGLLQVAFYICVIATLWLLESIFGFPFEQVFRQVFSYEVWKTSTAQGFLVPCAFLLNSVWMAAWLLIIVKRAKKCLDFVITMYLLHFVFCTGFYSFPYSWSWWLFMLIQVSISTLLGERLCMKRELQDIMLIPSVEDNGTPLSQIITIESNHPSHSTSQDAYRKN</sequence>
<dbReference type="Gramene" id="EME29067">
    <property type="protein sequence ID" value="EME29067"/>
    <property type="gene ID" value="Gasu_34600"/>
</dbReference>
<dbReference type="KEGG" id="gsl:Gasu_34600"/>
<reference evidence="11" key="1">
    <citation type="journal article" date="2013" name="Science">
        <title>Gene transfer from bacteria and archaea facilitated evolution of an extremophilic eukaryote.</title>
        <authorList>
            <person name="Schonknecht G."/>
            <person name="Chen W.H."/>
            <person name="Ternes C.M."/>
            <person name="Barbier G.G."/>
            <person name="Shrestha R.P."/>
            <person name="Stanke M."/>
            <person name="Brautigam A."/>
            <person name="Baker B.J."/>
            <person name="Banfield J.F."/>
            <person name="Garavito R.M."/>
            <person name="Carr K."/>
            <person name="Wilkerson C."/>
            <person name="Rensing S.A."/>
            <person name="Gagneul D."/>
            <person name="Dickenson N.E."/>
            <person name="Oesterhelt C."/>
            <person name="Lercher M.J."/>
            <person name="Weber A.P."/>
        </authorList>
    </citation>
    <scope>NUCLEOTIDE SEQUENCE [LARGE SCALE GENOMIC DNA]</scope>
    <source>
        <strain evidence="11">074W</strain>
    </source>
</reference>
<dbReference type="InterPro" id="IPR019185">
    <property type="entry name" value="Integral_membrane_SYS1-rel"/>
</dbReference>
<dbReference type="Proteomes" id="UP000030680">
    <property type="component" value="Unassembled WGS sequence"/>
</dbReference>
<keyword evidence="5" id="KW-0653">Protein transport</keyword>
<dbReference type="OMA" id="EYEMVGM"/>
<comment type="subcellular location">
    <subcellularLocation>
        <location evidence="1">Golgi apparatus membrane</location>
        <topology evidence="1">Multi-pass membrane protein</topology>
    </subcellularLocation>
</comment>
<dbReference type="GO" id="GO:0005802">
    <property type="term" value="C:trans-Golgi network"/>
    <property type="evidence" value="ECO:0007669"/>
    <property type="project" value="TreeGrafter"/>
</dbReference>
<keyword evidence="4 9" id="KW-0812">Transmembrane</keyword>
<evidence type="ECO:0000256" key="7">
    <source>
        <dbReference type="ARBA" id="ARBA00023034"/>
    </source>
</evidence>
<evidence type="ECO:0000256" key="4">
    <source>
        <dbReference type="ARBA" id="ARBA00022692"/>
    </source>
</evidence>
<dbReference type="EMBL" id="KB454512">
    <property type="protein sequence ID" value="EME29066.1"/>
    <property type="molecule type" value="Genomic_DNA"/>
</dbReference>
<comment type="similarity">
    <text evidence="2">Belongs to the SYS1 family.</text>
</comment>
<dbReference type="GO" id="GO:0005829">
    <property type="term" value="C:cytosol"/>
    <property type="evidence" value="ECO:0007669"/>
    <property type="project" value="GOC"/>
</dbReference>
<dbReference type="GO" id="GO:0043001">
    <property type="term" value="P:Golgi to plasma membrane protein transport"/>
    <property type="evidence" value="ECO:0007669"/>
    <property type="project" value="TreeGrafter"/>
</dbReference>
<proteinExistence type="inferred from homology"/>
<dbReference type="AlphaFoldDB" id="M2XG95"/>
<dbReference type="eggNOG" id="KOG4697">
    <property type="taxonomic scope" value="Eukaryota"/>
</dbReference>
<evidence type="ECO:0000256" key="3">
    <source>
        <dbReference type="ARBA" id="ARBA00022448"/>
    </source>
</evidence>
<evidence type="ECO:0000256" key="1">
    <source>
        <dbReference type="ARBA" id="ARBA00004653"/>
    </source>
</evidence>
<evidence type="ECO:0000313" key="10">
    <source>
        <dbReference type="EMBL" id="EME29067.1"/>
    </source>
</evidence>
<evidence type="ECO:0000313" key="11">
    <source>
        <dbReference type="Proteomes" id="UP000030680"/>
    </source>
</evidence>
<dbReference type="GO" id="GO:0034067">
    <property type="term" value="P:protein localization to Golgi apparatus"/>
    <property type="evidence" value="ECO:0007669"/>
    <property type="project" value="TreeGrafter"/>
</dbReference>
<dbReference type="RefSeq" id="XP_005705586.1">
    <property type="nucleotide sequence ID" value="XM_005705529.1"/>
</dbReference>
<evidence type="ECO:0000256" key="2">
    <source>
        <dbReference type="ARBA" id="ARBA00008160"/>
    </source>
</evidence>
<organism evidence="10 11">
    <name type="scientific">Galdieria sulphuraria</name>
    <name type="common">Red alga</name>
    <dbReference type="NCBI Taxonomy" id="130081"/>
    <lineage>
        <taxon>Eukaryota</taxon>
        <taxon>Rhodophyta</taxon>
        <taxon>Bangiophyceae</taxon>
        <taxon>Galdieriales</taxon>
        <taxon>Galdieriaceae</taxon>
        <taxon>Galdieria</taxon>
    </lineage>
</organism>
<dbReference type="PANTHER" id="PTHR12952:SF0">
    <property type="entry name" value="PROTEIN SYS1 HOMOLOG"/>
    <property type="match status" value="1"/>
</dbReference>
<dbReference type="GO" id="GO:0006895">
    <property type="term" value="P:Golgi to endosome transport"/>
    <property type="evidence" value="ECO:0007669"/>
    <property type="project" value="TreeGrafter"/>
</dbReference>
<evidence type="ECO:0000256" key="6">
    <source>
        <dbReference type="ARBA" id="ARBA00022989"/>
    </source>
</evidence>
<dbReference type="Gramene" id="EME29066">
    <property type="protein sequence ID" value="EME29066"/>
    <property type="gene ID" value="Gasu_34600"/>
</dbReference>
<name>M2XG95_GALSU</name>
<dbReference type="Pfam" id="PF09801">
    <property type="entry name" value="SYS1"/>
    <property type="match status" value="1"/>
</dbReference>
<evidence type="ECO:0000256" key="8">
    <source>
        <dbReference type="ARBA" id="ARBA00023136"/>
    </source>
</evidence>
<evidence type="ECO:0000256" key="5">
    <source>
        <dbReference type="ARBA" id="ARBA00022927"/>
    </source>
</evidence>
<accession>M2XG95</accession>
<dbReference type="EMBL" id="KB454512">
    <property type="protein sequence ID" value="EME29067.1"/>
    <property type="molecule type" value="Genomic_DNA"/>
</dbReference>
<keyword evidence="3" id="KW-0813">Transport</keyword>
<dbReference type="PANTHER" id="PTHR12952">
    <property type="entry name" value="SYS1"/>
    <property type="match status" value="1"/>
</dbReference>
<reference evidence="10" key="2">
    <citation type="journal article" date="2013" name="Science">
        <title>Gene Transfer from Bacteria and Archaea Facilitated Evolution of an Extremophilic Eukaryote.</title>
        <authorList>
            <person name="Schoenknecht G."/>
            <person name="Chen W.-H."/>
            <person name="Ternes C.M."/>
            <person name="Barbier G.G."/>
            <person name="Shrestha R.P."/>
            <person name="Stanke M."/>
            <person name="Brautigam A."/>
            <person name="Baker B.J."/>
            <person name="Banfield J.F."/>
            <person name="Garavito R.M."/>
            <person name="Carr K."/>
            <person name="Wilkerson C."/>
            <person name="Rensing S.A."/>
            <person name="Gagneul D."/>
            <person name="Dickenson N.E."/>
            <person name="Oesterhelt C."/>
            <person name="Lercher M.J."/>
            <person name="Weber A.P.M."/>
        </authorList>
    </citation>
    <scope>NUCLEOTIDE SEQUENCE</scope>
    <source>
        <strain evidence="10">074W</strain>
    </source>
</reference>
<evidence type="ECO:0000256" key="9">
    <source>
        <dbReference type="SAM" id="Phobius"/>
    </source>
</evidence>
<keyword evidence="6 9" id="KW-1133">Transmembrane helix</keyword>